<sequence length="376" mass="42606">MAYGSSFHKPREDSALQTPKFLLSSRRRARGLLSIKVIIPVLFLATVVVALIVSMGEATAPKHLRYTTVTGFFKQDDPATDSATFDYTKENFGLINRSYDTDSVFDDSAQKTQWQRFERYVSHLNEETSKDVHYKVLYLGRHGEGYHNVAEAFYGTKAWDCYWSLQNGNETSTWADAHLTSLGIAQARTNQAFWNQQIQRQKMQTPESYYTSPLTRCLQTANETFSGLPLSRDSPFTPTIKELFREVIGVHTCDRRSTRSYIAALFPDWRFEDGFQEDDQLWSPELRETGPAHDVRSRQVLDDVFTTDAKALISVTAHSGAIASLLRVLGHRVYKLGTGQIIPVFVKAEMVDGELPDPGDTEWEKPETCEKPPALV</sequence>
<evidence type="ECO:0000256" key="1">
    <source>
        <dbReference type="SAM" id="MobiDB-lite"/>
    </source>
</evidence>
<dbReference type="PANTHER" id="PTHR48100">
    <property type="entry name" value="BROAD-SPECIFICITY PHOSPHATASE YOR283W-RELATED"/>
    <property type="match status" value="1"/>
</dbReference>
<dbReference type="SMART" id="SM00855">
    <property type="entry name" value="PGAM"/>
    <property type="match status" value="1"/>
</dbReference>
<dbReference type="InterPro" id="IPR029033">
    <property type="entry name" value="His_PPase_superfam"/>
</dbReference>
<dbReference type="EMBL" id="JBFCZG010000003">
    <property type="protein sequence ID" value="KAL3424490.1"/>
    <property type="molecule type" value="Genomic_DNA"/>
</dbReference>
<dbReference type="InterPro" id="IPR050275">
    <property type="entry name" value="PGM_Phosphatase"/>
</dbReference>
<keyword evidence="2" id="KW-0472">Membrane</keyword>
<dbReference type="Gene3D" id="3.40.50.1240">
    <property type="entry name" value="Phosphoglycerate mutase-like"/>
    <property type="match status" value="1"/>
</dbReference>
<evidence type="ECO:0000313" key="3">
    <source>
        <dbReference type="EMBL" id="KAL3424490.1"/>
    </source>
</evidence>
<name>A0ABR4PMF9_9HELO</name>
<dbReference type="Pfam" id="PF00300">
    <property type="entry name" value="His_Phos_1"/>
    <property type="match status" value="1"/>
</dbReference>
<dbReference type="SUPFAM" id="SSF53254">
    <property type="entry name" value="Phosphoglycerate mutase-like"/>
    <property type="match status" value="1"/>
</dbReference>
<evidence type="ECO:0000256" key="2">
    <source>
        <dbReference type="SAM" id="Phobius"/>
    </source>
</evidence>
<feature type="region of interest" description="Disordered" evidence="1">
    <location>
        <begin position="353"/>
        <end position="376"/>
    </location>
</feature>
<dbReference type="CDD" id="cd07067">
    <property type="entry name" value="HP_PGM_like"/>
    <property type="match status" value="1"/>
</dbReference>
<comment type="caution">
    <text evidence="3">The sequence shown here is derived from an EMBL/GenBank/DDBJ whole genome shotgun (WGS) entry which is preliminary data.</text>
</comment>
<dbReference type="Proteomes" id="UP001629113">
    <property type="component" value="Unassembled WGS sequence"/>
</dbReference>
<keyword evidence="2" id="KW-1133">Transmembrane helix</keyword>
<gene>
    <name evidence="3" type="ORF">PVAG01_03771</name>
</gene>
<proteinExistence type="predicted"/>
<reference evidence="3 4" key="1">
    <citation type="submission" date="2024-06" db="EMBL/GenBank/DDBJ databases">
        <title>Complete genome of Phlyctema vagabunda strain 19-DSS-EL-015.</title>
        <authorList>
            <person name="Fiorenzani C."/>
        </authorList>
    </citation>
    <scope>NUCLEOTIDE SEQUENCE [LARGE SCALE GENOMIC DNA]</scope>
    <source>
        <strain evidence="3 4">19-DSS-EL-015</strain>
    </source>
</reference>
<organism evidence="3 4">
    <name type="scientific">Phlyctema vagabunda</name>
    <dbReference type="NCBI Taxonomy" id="108571"/>
    <lineage>
        <taxon>Eukaryota</taxon>
        <taxon>Fungi</taxon>
        <taxon>Dikarya</taxon>
        <taxon>Ascomycota</taxon>
        <taxon>Pezizomycotina</taxon>
        <taxon>Leotiomycetes</taxon>
        <taxon>Helotiales</taxon>
        <taxon>Dermateaceae</taxon>
        <taxon>Phlyctema</taxon>
    </lineage>
</organism>
<protein>
    <submittedName>
        <fullName evidence="3">Phosphoglycerate mutase family protein</fullName>
    </submittedName>
</protein>
<feature type="transmembrane region" description="Helical" evidence="2">
    <location>
        <begin position="33"/>
        <end position="55"/>
    </location>
</feature>
<keyword evidence="4" id="KW-1185">Reference proteome</keyword>
<evidence type="ECO:0000313" key="4">
    <source>
        <dbReference type="Proteomes" id="UP001629113"/>
    </source>
</evidence>
<dbReference type="InterPro" id="IPR013078">
    <property type="entry name" value="His_Pase_superF_clade-1"/>
</dbReference>
<keyword evidence="2" id="KW-0812">Transmembrane</keyword>
<accession>A0ABR4PMF9</accession>
<dbReference type="PANTHER" id="PTHR48100:SF1">
    <property type="entry name" value="HISTIDINE PHOSPHATASE FAMILY PROTEIN-RELATED"/>
    <property type="match status" value="1"/>
</dbReference>